<dbReference type="GO" id="GO:0016020">
    <property type="term" value="C:membrane"/>
    <property type="evidence" value="ECO:0007669"/>
    <property type="project" value="InterPro"/>
</dbReference>
<keyword evidence="9" id="KW-1185">Reference proteome</keyword>
<dbReference type="GO" id="GO:0006935">
    <property type="term" value="P:chemotaxis"/>
    <property type="evidence" value="ECO:0007669"/>
    <property type="project" value="UniProtKB-KW"/>
</dbReference>
<evidence type="ECO:0000259" key="4">
    <source>
        <dbReference type="PROSITE" id="PS50111"/>
    </source>
</evidence>
<sequence>MMRRLTDDPALVAAIAEAANTAPMVELDLSGRIISANAGYAKLTGVPLDALPGQHLSDAFKMIDIETVRGLLARSAAGETVHARSLREAQDGRTLMLQTTYAPIIGPGGQTRSIVAVIANVTAQHVEMRQQASVIAALSRSQAVIEFTPQGEIVEANQNFLDCLGYELSEVKGRHHRMFVDPAERDSPAYAAFWAALARGESQSGEFRRLRKDGAPAHIVATYTAVVEDSGKVSKVIKFASDVTPRKVAVEKLVSGIAAMARGDLSVRLAGATDPEFVPVFTIFNDALAHLVSLVEDLRVRSGTMNAEASEIAAGAEDLAKRGESQAASLEQTAAAVEQISGNVATTSQSARDADSAARSAEEIVRTGAETVGRAIDAMDRIDEHTRHMGEFTRVIENFAFQTNLLSINAAVEAARAGEVGRGFAVVANEVRNLAQQSAKASQSIAELIGKSKAEVTTGVRLVKDAGSALEQIRTAVAAMASNVAGIAHATTDQATGVREVSEVLSQLDSVNQSNLTLSDNNAAAAASLTSQVAEMIAVLGHFHTREIEREGEPGVLSAANAPLRRSA</sequence>
<dbReference type="PROSITE" id="PS50111">
    <property type="entry name" value="CHEMOTAXIS_TRANSDUC_2"/>
    <property type="match status" value="1"/>
</dbReference>
<dbReference type="SMART" id="SM00086">
    <property type="entry name" value="PAC"/>
    <property type="match status" value="2"/>
</dbReference>
<feature type="domain" description="HAMP" evidence="7">
    <location>
        <begin position="249"/>
        <end position="296"/>
    </location>
</feature>
<evidence type="ECO:0000256" key="3">
    <source>
        <dbReference type="PROSITE-ProRule" id="PRU00284"/>
    </source>
</evidence>
<dbReference type="InterPro" id="IPR004089">
    <property type="entry name" value="MCPsignal_dom"/>
</dbReference>
<dbReference type="Gene3D" id="3.30.450.20">
    <property type="entry name" value="PAS domain"/>
    <property type="match status" value="2"/>
</dbReference>
<dbReference type="GO" id="GO:0006355">
    <property type="term" value="P:regulation of DNA-templated transcription"/>
    <property type="evidence" value="ECO:0007669"/>
    <property type="project" value="InterPro"/>
</dbReference>
<evidence type="ECO:0000259" key="6">
    <source>
        <dbReference type="PROSITE" id="PS50113"/>
    </source>
</evidence>
<organism evidence="8 9">
    <name type="scientific">Paracoccus suum</name>
    <dbReference type="NCBI Taxonomy" id="2259340"/>
    <lineage>
        <taxon>Bacteria</taxon>
        <taxon>Pseudomonadati</taxon>
        <taxon>Pseudomonadota</taxon>
        <taxon>Alphaproteobacteria</taxon>
        <taxon>Rhodobacterales</taxon>
        <taxon>Paracoccaceae</taxon>
        <taxon>Paracoccus</taxon>
    </lineage>
</organism>
<evidence type="ECO:0000313" key="8">
    <source>
        <dbReference type="EMBL" id="AXC50664.1"/>
    </source>
</evidence>
<gene>
    <name evidence="8" type="ORF">DRW48_14110</name>
</gene>
<dbReference type="Gene3D" id="1.10.287.950">
    <property type="entry name" value="Methyl-accepting chemotaxis protein"/>
    <property type="match status" value="1"/>
</dbReference>
<dbReference type="InterPro" id="IPR035965">
    <property type="entry name" value="PAS-like_dom_sf"/>
</dbReference>
<dbReference type="InterPro" id="IPR003660">
    <property type="entry name" value="HAMP_dom"/>
</dbReference>
<dbReference type="Pfam" id="PF00015">
    <property type="entry name" value="MCPsignal"/>
    <property type="match status" value="1"/>
</dbReference>
<dbReference type="GO" id="GO:0004888">
    <property type="term" value="F:transmembrane signaling receptor activity"/>
    <property type="evidence" value="ECO:0007669"/>
    <property type="project" value="InterPro"/>
</dbReference>
<evidence type="ECO:0000259" key="5">
    <source>
        <dbReference type="PROSITE" id="PS50112"/>
    </source>
</evidence>
<name>A0A344PMQ9_9RHOB</name>
<comment type="similarity">
    <text evidence="2">Belongs to the methyl-accepting chemotaxis (MCP) protein family.</text>
</comment>
<dbReference type="KEGG" id="pars:DRW48_14110"/>
<dbReference type="PROSITE" id="PS50113">
    <property type="entry name" value="PAC"/>
    <property type="match status" value="1"/>
</dbReference>
<feature type="domain" description="Methyl-accepting transducer" evidence="4">
    <location>
        <begin position="301"/>
        <end position="530"/>
    </location>
</feature>
<dbReference type="CDD" id="cd00130">
    <property type="entry name" value="PAS"/>
    <property type="match status" value="2"/>
</dbReference>
<evidence type="ECO:0000256" key="1">
    <source>
        <dbReference type="ARBA" id="ARBA00022500"/>
    </source>
</evidence>
<feature type="domain" description="PAS" evidence="5">
    <location>
        <begin position="8"/>
        <end position="79"/>
    </location>
</feature>
<dbReference type="InterPro" id="IPR013655">
    <property type="entry name" value="PAS_fold_3"/>
</dbReference>
<protein>
    <submittedName>
        <fullName evidence="8">Methyl-accepting chemotaxis protein</fullName>
    </submittedName>
</protein>
<evidence type="ECO:0000256" key="2">
    <source>
        <dbReference type="ARBA" id="ARBA00029447"/>
    </source>
</evidence>
<dbReference type="Pfam" id="PF00989">
    <property type="entry name" value="PAS"/>
    <property type="match status" value="1"/>
</dbReference>
<proteinExistence type="inferred from homology"/>
<dbReference type="OrthoDB" id="9765776at2"/>
<dbReference type="Proteomes" id="UP000252023">
    <property type="component" value="Chromosome"/>
</dbReference>
<evidence type="ECO:0000313" key="9">
    <source>
        <dbReference type="Proteomes" id="UP000252023"/>
    </source>
</evidence>
<feature type="domain" description="PAC" evidence="6">
    <location>
        <begin position="203"/>
        <end position="255"/>
    </location>
</feature>
<dbReference type="PROSITE" id="PS50885">
    <property type="entry name" value="HAMP"/>
    <property type="match status" value="1"/>
</dbReference>
<dbReference type="GO" id="GO:0007165">
    <property type="term" value="P:signal transduction"/>
    <property type="evidence" value="ECO:0007669"/>
    <property type="project" value="UniProtKB-KW"/>
</dbReference>
<dbReference type="PROSITE" id="PS50112">
    <property type="entry name" value="PAS"/>
    <property type="match status" value="1"/>
</dbReference>
<evidence type="ECO:0000259" key="7">
    <source>
        <dbReference type="PROSITE" id="PS50885"/>
    </source>
</evidence>
<dbReference type="SMART" id="SM00283">
    <property type="entry name" value="MA"/>
    <property type="match status" value="1"/>
</dbReference>
<dbReference type="EMBL" id="CP030918">
    <property type="protein sequence ID" value="AXC50664.1"/>
    <property type="molecule type" value="Genomic_DNA"/>
</dbReference>
<dbReference type="InterPro" id="IPR013767">
    <property type="entry name" value="PAS_fold"/>
</dbReference>
<dbReference type="SUPFAM" id="SSF58104">
    <property type="entry name" value="Methyl-accepting chemotaxis protein (MCP) signaling domain"/>
    <property type="match status" value="1"/>
</dbReference>
<dbReference type="CDD" id="cd11386">
    <property type="entry name" value="MCP_signal"/>
    <property type="match status" value="1"/>
</dbReference>
<accession>A0A344PMQ9</accession>
<dbReference type="AlphaFoldDB" id="A0A344PMQ9"/>
<dbReference type="InterPro" id="IPR051310">
    <property type="entry name" value="MCP_chemotaxis"/>
</dbReference>
<dbReference type="Pfam" id="PF08447">
    <property type="entry name" value="PAS_3"/>
    <property type="match status" value="1"/>
</dbReference>
<dbReference type="PANTHER" id="PTHR43531:SF11">
    <property type="entry name" value="METHYL-ACCEPTING CHEMOTAXIS PROTEIN 3"/>
    <property type="match status" value="1"/>
</dbReference>
<dbReference type="InterPro" id="IPR004090">
    <property type="entry name" value="Chemotax_Me-accpt_rcpt"/>
</dbReference>
<dbReference type="PRINTS" id="PR00260">
    <property type="entry name" value="CHEMTRNSDUCR"/>
</dbReference>
<dbReference type="NCBIfam" id="TIGR00229">
    <property type="entry name" value="sensory_box"/>
    <property type="match status" value="2"/>
</dbReference>
<dbReference type="SUPFAM" id="SSF55785">
    <property type="entry name" value="PYP-like sensor domain (PAS domain)"/>
    <property type="match status" value="2"/>
</dbReference>
<dbReference type="SMART" id="SM00091">
    <property type="entry name" value="PAS"/>
    <property type="match status" value="2"/>
</dbReference>
<keyword evidence="1" id="KW-0145">Chemotaxis</keyword>
<dbReference type="InterPro" id="IPR000014">
    <property type="entry name" value="PAS"/>
</dbReference>
<reference evidence="9" key="1">
    <citation type="submission" date="2018-07" db="EMBL/GenBank/DDBJ databases">
        <title>Genome sequencing of Paracoccus sp. SC2-6.</title>
        <authorList>
            <person name="Heo J."/>
            <person name="Kim S.-J."/>
            <person name="Kwon S.-W."/>
        </authorList>
    </citation>
    <scope>NUCLEOTIDE SEQUENCE [LARGE SCALE GENOMIC DNA]</scope>
    <source>
        <strain evidence="9">SC2-6</strain>
    </source>
</reference>
<dbReference type="InterPro" id="IPR000700">
    <property type="entry name" value="PAS-assoc_C"/>
</dbReference>
<dbReference type="PANTHER" id="PTHR43531">
    <property type="entry name" value="PROTEIN ICFG"/>
    <property type="match status" value="1"/>
</dbReference>
<keyword evidence="3" id="KW-0807">Transducer</keyword>
<dbReference type="InterPro" id="IPR001610">
    <property type="entry name" value="PAC"/>
</dbReference>